<evidence type="ECO:0008006" key="3">
    <source>
        <dbReference type="Google" id="ProtNLM"/>
    </source>
</evidence>
<reference evidence="1" key="1">
    <citation type="submission" date="2022-04" db="EMBL/GenBank/DDBJ databases">
        <title>Genomic comparison of 19 strains of Xanthomonas nasturtii, a newly emerging watercress pathogen.</title>
        <authorList>
            <person name="Harrison J."/>
            <person name="Greer S."/>
            <person name="Hussain R."/>
            <person name="Lascelles D."/>
            <person name="Roberts M."/>
            <person name="Carter B."/>
            <person name="Bryning A."/>
            <person name="Carroll S."/>
            <person name="Aspin A."/>
            <person name="Cruz L."/>
            <person name="Cruz J."/>
            <person name="Grant M."/>
            <person name="Vicente J."/>
            <person name="Studholme D.J."/>
        </authorList>
    </citation>
    <scope>NUCLEOTIDE SEQUENCE</scope>
    <source>
        <strain evidence="1">10016B</strain>
    </source>
</reference>
<dbReference type="EMBL" id="JAMBED010000039">
    <property type="protein sequence ID" value="MCL1552645.1"/>
    <property type="molecule type" value="Genomic_DNA"/>
</dbReference>
<protein>
    <recommendedName>
        <fullName evidence="3">HEPN domain-containing protein</fullName>
    </recommendedName>
</protein>
<evidence type="ECO:0000313" key="2">
    <source>
        <dbReference type="Proteomes" id="UP001167357"/>
    </source>
</evidence>
<gene>
    <name evidence="1" type="ORF">M3O51_15370</name>
</gene>
<organism evidence="1 2">
    <name type="scientific">Xanthomonas nasturtii</name>
    <dbReference type="NCBI Taxonomy" id="1843581"/>
    <lineage>
        <taxon>Bacteria</taxon>
        <taxon>Pseudomonadati</taxon>
        <taxon>Pseudomonadota</taxon>
        <taxon>Gammaproteobacteria</taxon>
        <taxon>Lysobacterales</taxon>
        <taxon>Lysobacteraceae</taxon>
        <taxon>Xanthomonas</taxon>
    </lineage>
</organism>
<sequence length="87" mass="9843">MHIRKSFLGQYLYVVAINQGLMSREIADSLGRYDRDTFLRLLEARVEHLQSEAQSDTAFFSPEYYASGVESAREVIDNIDAILAQAA</sequence>
<accession>A0ABT0LTJ0</accession>
<keyword evidence="2" id="KW-1185">Reference proteome</keyword>
<evidence type="ECO:0000313" key="1">
    <source>
        <dbReference type="EMBL" id="MCL1552645.1"/>
    </source>
</evidence>
<comment type="caution">
    <text evidence="1">The sequence shown here is derived from an EMBL/GenBank/DDBJ whole genome shotgun (WGS) entry which is preliminary data.</text>
</comment>
<proteinExistence type="predicted"/>
<dbReference type="Proteomes" id="UP001167357">
    <property type="component" value="Unassembled WGS sequence"/>
</dbReference>
<name>A0ABT0LTJ0_9XANT</name>
<dbReference type="RefSeq" id="WP_249048169.1">
    <property type="nucleotide sequence ID" value="NZ_JAMBEC010000039.1"/>
</dbReference>